<dbReference type="OrthoDB" id="3265169at2759"/>
<feature type="domain" description="DUF6699" evidence="1">
    <location>
        <begin position="139"/>
        <end position="246"/>
    </location>
</feature>
<dbReference type="InParanoid" id="A0A2H3D7I9"/>
<reference evidence="3" key="1">
    <citation type="journal article" date="2017" name="Nat. Ecol. Evol.">
        <title>Genome expansion and lineage-specific genetic innovations in the forest pathogenic fungi Armillaria.</title>
        <authorList>
            <person name="Sipos G."/>
            <person name="Prasanna A.N."/>
            <person name="Walter M.C."/>
            <person name="O'Connor E."/>
            <person name="Balint B."/>
            <person name="Krizsan K."/>
            <person name="Kiss B."/>
            <person name="Hess J."/>
            <person name="Varga T."/>
            <person name="Slot J."/>
            <person name="Riley R."/>
            <person name="Boka B."/>
            <person name="Rigling D."/>
            <person name="Barry K."/>
            <person name="Lee J."/>
            <person name="Mihaltcheva S."/>
            <person name="LaButti K."/>
            <person name="Lipzen A."/>
            <person name="Waldron R."/>
            <person name="Moloney N.M."/>
            <person name="Sperisen C."/>
            <person name="Kredics L."/>
            <person name="Vagvoelgyi C."/>
            <person name="Patrignani A."/>
            <person name="Fitzpatrick D."/>
            <person name="Nagy I."/>
            <person name="Doyle S."/>
            <person name="Anderson J.B."/>
            <person name="Grigoriev I.V."/>
            <person name="Gueldener U."/>
            <person name="Muensterkoetter M."/>
            <person name="Nagy L.G."/>
        </authorList>
    </citation>
    <scope>NUCLEOTIDE SEQUENCE [LARGE SCALE GENOMIC DNA]</scope>
    <source>
        <strain evidence="3">Ar21-2</strain>
    </source>
</reference>
<dbReference type="EMBL" id="KZ293662">
    <property type="protein sequence ID" value="PBK91195.1"/>
    <property type="molecule type" value="Genomic_DNA"/>
</dbReference>
<proteinExistence type="predicted"/>
<gene>
    <name evidence="2" type="ORF">ARMGADRAFT_1031886</name>
</gene>
<evidence type="ECO:0000313" key="2">
    <source>
        <dbReference type="EMBL" id="PBK91195.1"/>
    </source>
</evidence>
<evidence type="ECO:0000259" key="1">
    <source>
        <dbReference type="Pfam" id="PF20415"/>
    </source>
</evidence>
<evidence type="ECO:0000313" key="3">
    <source>
        <dbReference type="Proteomes" id="UP000217790"/>
    </source>
</evidence>
<protein>
    <recommendedName>
        <fullName evidence="1">DUF6699 domain-containing protein</fullName>
    </recommendedName>
</protein>
<sequence length="257" mass="28460">MNNGGATKMMHVLRENLTTMTTQQDRELIELHLSPVMVFYTPSRPSLITPTNGEAQMMTTVPVHRHAISSPDTSYTGSVRKHIASSSLGKPRHCHILLPSQTESSNPTVAHPLLQPSGGERMIELDFARSLSRVHVLGREGSMNEAATSSPLPSLAIVHPKLPCPVVIQRSGDCEWVIVADVVKKLWHALHRRNPVGSASAPSFLESPEDVTFTSRRMSSRVERGIVHQPRLAYLRSKTRFMGLHAMEGDTWELLVV</sequence>
<dbReference type="InterPro" id="IPR046522">
    <property type="entry name" value="DUF6699"/>
</dbReference>
<dbReference type="Pfam" id="PF20415">
    <property type="entry name" value="DUF6699"/>
    <property type="match status" value="1"/>
</dbReference>
<name>A0A2H3D7I9_ARMGA</name>
<keyword evidence="3" id="KW-1185">Reference proteome</keyword>
<dbReference type="AlphaFoldDB" id="A0A2H3D7I9"/>
<accession>A0A2H3D7I9</accession>
<dbReference type="Proteomes" id="UP000217790">
    <property type="component" value="Unassembled WGS sequence"/>
</dbReference>
<organism evidence="2 3">
    <name type="scientific">Armillaria gallica</name>
    <name type="common">Bulbous honey fungus</name>
    <name type="synonym">Armillaria bulbosa</name>
    <dbReference type="NCBI Taxonomy" id="47427"/>
    <lineage>
        <taxon>Eukaryota</taxon>
        <taxon>Fungi</taxon>
        <taxon>Dikarya</taxon>
        <taxon>Basidiomycota</taxon>
        <taxon>Agaricomycotina</taxon>
        <taxon>Agaricomycetes</taxon>
        <taxon>Agaricomycetidae</taxon>
        <taxon>Agaricales</taxon>
        <taxon>Marasmiineae</taxon>
        <taxon>Physalacriaceae</taxon>
        <taxon>Armillaria</taxon>
    </lineage>
</organism>